<evidence type="ECO:0000313" key="2">
    <source>
        <dbReference type="Proteomes" id="UP000041882"/>
    </source>
</evidence>
<dbReference type="AlphaFoldDB" id="A0A0T9Q806"/>
<keyword evidence="2" id="KW-1185">Reference proteome</keyword>
<dbReference type="RefSeq" id="WP_050115975.1">
    <property type="nucleotide sequence ID" value="NZ_CQAW01000020.1"/>
</dbReference>
<evidence type="ECO:0000313" key="1">
    <source>
        <dbReference type="EMBL" id="CNI19747.1"/>
    </source>
</evidence>
<sequence length="216" mass="24961">MSEEYRNHRTAWTLGELTFVETHYGKIPTTEIATHLGRTLTAIRLAAQELGLCKVHAVPWTEEEKEVIRTHYADGEGITFVGQLLPGRTRKTIFAMAKKMGVKSLRSWQKNEVCILTQFYPKMGTKVVQKLPRRSVESIKIKASQLGLKYTRLKVRETPVQRWTDDEWRLLEKNLHLFPSEMTVLFPNRTKLAIEKAKERLRKRNNMPGGSKNTLS</sequence>
<dbReference type="Proteomes" id="UP000041882">
    <property type="component" value="Unassembled WGS sequence"/>
</dbReference>
<dbReference type="GeneID" id="82552339"/>
<dbReference type="EMBL" id="CQAW01000020">
    <property type="protein sequence ID" value="CNI19747.1"/>
    <property type="molecule type" value="Genomic_DNA"/>
</dbReference>
<proteinExistence type="predicted"/>
<organism evidence="1 2">
    <name type="scientific">Yersinia thracica</name>
    <dbReference type="NCBI Taxonomy" id="2890319"/>
    <lineage>
        <taxon>Bacteria</taxon>
        <taxon>Pseudomonadati</taxon>
        <taxon>Pseudomonadota</taxon>
        <taxon>Gammaproteobacteria</taxon>
        <taxon>Enterobacterales</taxon>
        <taxon>Yersiniaceae</taxon>
        <taxon>Yersinia</taxon>
    </lineage>
</organism>
<name>A0A0T9Q806_9GAMM</name>
<gene>
    <name evidence="1" type="ORF">ERS008472_03495</name>
</gene>
<reference evidence="2" key="1">
    <citation type="submission" date="2015-03" db="EMBL/GenBank/DDBJ databases">
        <authorList>
            <consortium name="Pathogen Informatics"/>
            <person name="Murphy D."/>
        </authorList>
    </citation>
    <scope>NUCLEOTIDE SEQUENCE [LARGE SCALE GENOMIC DNA]</scope>
    <source>
        <strain evidence="2">IP6945</strain>
    </source>
</reference>
<accession>A0A0T9Q806</accession>
<protein>
    <submittedName>
        <fullName evidence="1">Uncharacterized protein</fullName>
    </submittedName>
</protein>